<protein>
    <submittedName>
        <fullName evidence="3">ATP-binding protein</fullName>
    </submittedName>
</protein>
<dbReference type="PANTHER" id="PTHR35526:SF3">
    <property type="entry name" value="ANTI-SIGMA-F FACTOR RSBW"/>
    <property type="match status" value="1"/>
</dbReference>
<keyword evidence="4" id="KW-1185">Reference proteome</keyword>
<keyword evidence="3" id="KW-0067">ATP-binding</keyword>
<dbReference type="Proteomes" id="UP000830115">
    <property type="component" value="Chromosome"/>
</dbReference>
<dbReference type="Gene3D" id="3.30.565.10">
    <property type="entry name" value="Histidine kinase-like ATPase, C-terminal domain"/>
    <property type="match status" value="1"/>
</dbReference>
<dbReference type="InterPro" id="IPR050267">
    <property type="entry name" value="Anti-sigma-factor_SerPK"/>
</dbReference>
<name>A0ABY4M2U9_9ACTN</name>
<feature type="domain" description="Histidine kinase/HSP90-like ATPase" evidence="2">
    <location>
        <begin position="24"/>
        <end position="130"/>
    </location>
</feature>
<evidence type="ECO:0000313" key="4">
    <source>
        <dbReference type="Proteomes" id="UP000830115"/>
    </source>
</evidence>
<dbReference type="RefSeq" id="WP_248862934.1">
    <property type="nucleotide sequence ID" value="NZ_CP086322.1"/>
</dbReference>
<dbReference type="EMBL" id="CP086322">
    <property type="protein sequence ID" value="UQA92094.1"/>
    <property type="molecule type" value="Genomic_DNA"/>
</dbReference>
<dbReference type="InterPro" id="IPR003594">
    <property type="entry name" value="HATPase_dom"/>
</dbReference>
<proteinExistence type="predicted"/>
<gene>
    <name evidence="3" type="ORF">K9S39_09760</name>
</gene>
<evidence type="ECO:0000313" key="3">
    <source>
        <dbReference type="EMBL" id="UQA92094.1"/>
    </source>
</evidence>
<dbReference type="PANTHER" id="PTHR35526">
    <property type="entry name" value="ANTI-SIGMA-F FACTOR RSBW-RELATED"/>
    <property type="match status" value="1"/>
</dbReference>
<reference evidence="3" key="1">
    <citation type="submission" date="2021-10" db="EMBL/GenBank/DDBJ databases">
        <title>Streptomyces nigrumlapis sp.nov.,an antimicrobial producing actinobacterium isolated from Black Gobi rocks.</title>
        <authorList>
            <person name="Wen Y."/>
            <person name="Zhang W."/>
            <person name="Liu X.G."/>
        </authorList>
    </citation>
    <scope>NUCLEOTIDE SEQUENCE</scope>
    <source>
        <strain evidence="3">ST13-2-2</strain>
    </source>
</reference>
<keyword evidence="3" id="KW-0547">Nucleotide-binding</keyword>
<evidence type="ECO:0000259" key="2">
    <source>
        <dbReference type="Pfam" id="PF13581"/>
    </source>
</evidence>
<keyword evidence="1" id="KW-0808">Transferase</keyword>
<dbReference type="InterPro" id="IPR036890">
    <property type="entry name" value="HATPase_C_sf"/>
</dbReference>
<dbReference type="CDD" id="cd16936">
    <property type="entry name" value="HATPase_RsbW-like"/>
    <property type="match status" value="1"/>
</dbReference>
<accession>A0ABY4M2U9</accession>
<dbReference type="SUPFAM" id="SSF55874">
    <property type="entry name" value="ATPase domain of HSP90 chaperone/DNA topoisomerase II/histidine kinase"/>
    <property type="match status" value="1"/>
</dbReference>
<keyword evidence="1" id="KW-0723">Serine/threonine-protein kinase</keyword>
<dbReference type="Pfam" id="PF13581">
    <property type="entry name" value="HATPase_c_2"/>
    <property type="match status" value="1"/>
</dbReference>
<organism evidence="3 4">
    <name type="scientific">Streptomyces halobius</name>
    <dbReference type="NCBI Taxonomy" id="2879846"/>
    <lineage>
        <taxon>Bacteria</taxon>
        <taxon>Bacillati</taxon>
        <taxon>Actinomycetota</taxon>
        <taxon>Actinomycetes</taxon>
        <taxon>Kitasatosporales</taxon>
        <taxon>Streptomycetaceae</taxon>
        <taxon>Streptomyces</taxon>
    </lineage>
</organism>
<evidence type="ECO:0000256" key="1">
    <source>
        <dbReference type="ARBA" id="ARBA00022527"/>
    </source>
</evidence>
<sequence length="134" mass="14459">MHQAILTCSLTDTASVGTILPPVASSVRQARALTRSELASRGLTDHEGTAELLVSELVTNALRYAACAVRLSLSFRGDTLHCEVEDTSLGPSVVRGAREEDESGRGLLLVQELARAWGRRDSRVGKVVWFELGL</sequence>
<keyword evidence="1" id="KW-0418">Kinase</keyword>
<dbReference type="GO" id="GO:0005524">
    <property type="term" value="F:ATP binding"/>
    <property type="evidence" value="ECO:0007669"/>
    <property type="project" value="UniProtKB-KW"/>
</dbReference>